<dbReference type="GO" id="GO:0005737">
    <property type="term" value="C:cytoplasm"/>
    <property type="evidence" value="ECO:0007669"/>
    <property type="project" value="TreeGrafter"/>
</dbReference>
<dbReference type="Gene3D" id="3.40.30.10">
    <property type="entry name" value="Glutaredoxin"/>
    <property type="match status" value="1"/>
</dbReference>
<dbReference type="InterPro" id="IPR036249">
    <property type="entry name" value="Thioredoxin-like_sf"/>
</dbReference>
<sequence>MKMRYSATSPYVRKALVCAKELDLMDRIELEPTLVWDPATDMGNVNPLGKIPALILDDGYVLYDSPVVCEYLDALVPGVVLFPAPGKARWKALHFQALGDGILDAGVLRLLESRRADGEKSQGWMDRQAASIQRGLDALEQEIDELSGGPLTIGQITVACCLGWIDFRFPDDKILSTRPKLAAWYEAFSARPSMVETAPKE</sequence>
<evidence type="ECO:0000313" key="4">
    <source>
        <dbReference type="Proteomes" id="UP000632498"/>
    </source>
</evidence>
<dbReference type="SUPFAM" id="SSF47616">
    <property type="entry name" value="GST C-terminal domain-like"/>
    <property type="match status" value="1"/>
</dbReference>
<dbReference type="CDD" id="cd03205">
    <property type="entry name" value="GST_C_6"/>
    <property type="match status" value="1"/>
</dbReference>
<dbReference type="Gene3D" id="1.20.1050.10">
    <property type="match status" value="1"/>
</dbReference>
<dbReference type="PANTHER" id="PTHR43968">
    <property type="match status" value="1"/>
</dbReference>
<keyword evidence="4" id="KW-1185">Reference proteome</keyword>
<dbReference type="InterPro" id="IPR036282">
    <property type="entry name" value="Glutathione-S-Trfase_C_sf"/>
</dbReference>
<dbReference type="RefSeq" id="WP_188664240.1">
    <property type="nucleotide sequence ID" value="NZ_BMHV01000012.1"/>
</dbReference>
<organism evidence="3 4">
    <name type="scientific">Terasakiella brassicae</name>
    <dbReference type="NCBI Taxonomy" id="1634917"/>
    <lineage>
        <taxon>Bacteria</taxon>
        <taxon>Pseudomonadati</taxon>
        <taxon>Pseudomonadota</taxon>
        <taxon>Alphaproteobacteria</taxon>
        <taxon>Rhodospirillales</taxon>
        <taxon>Terasakiellaceae</taxon>
        <taxon>Terasakiella</taxon>
    </lineage>
</organism>
<feature type="domain" description="GST N-terminal" evidence="1">
    <location>
        <begin position="1"/>
        <end position="80"/>
    </location>
</feature>
<dbReference type="InterPro" id="IPR050983">
    <property type="entry name" value="GST_Omega/HSP26"/>
</dbReference>
<gene>
    <name evidence="3" type="ORF">GCM10011332_19030</name>
</gene>
<dbReference type="Pfam" id="PF13410">
    <property type="entry name" value="GST_C_2"/>
    <property type="match status" value="1"/>
</dbReference>
<evidence type="ECO:0000313" key="3">
    <source>
        <dbReference type="EMBL" id="GGF65119.1"/>
    </source>
</evidence>
<accession>A0A917FC61</accession>
<reference evidence="3" key="1">
    <citation type="journal article" date="2014" name="Int. J. Syst. Evol. Microbiol.">
        <title>Complete genome sequence of Corynebacterium casei LMG S-19264T (=DSM 44701T), isolated from a smear-ripened cheese.</title>
        <authorList>
            <consortium name="US DOE Joint Genome Institute (JGI-PGF)"/>
            <person name="Walter F."/>
            <person name="Albersmeier A."/>
            <person name="Kalinowski J."/>
            <person name="Ruckert C."/>
        </authorList>
    </citation>
    <scope>NUCLEOTIDE SEQUENCE</scope>
    <source>
        <strain evidence="3">CGMCC 1.15254</strain>
    </source>
</reference>
<name>A0A917FC61_9PROT</name>
<reference evidence="3" key="2">
    <citation type="submission" date="2020-09" db="EMBL/GenBank/DDBJ databases">
        <authorList>
            <person name="Sun Q."/>
            <person name="Zhou Y."/>
        </authorList>
    </citation>
    <scope>NUCLEOTIDE SEQUENCE</scope>
    <source>
        <strain evidence="3">CGMCC 1.15254</strain>
    </source>
</reference>
<dbReference type="InterPro" id="IPR010987">
    <property type="entry name" value="Glutathione-S-Trfase_C-like"/>
</dbReference>
<dbReference type="Proteomes" id="UP000632498">
    <property type="component" value="Unassembled WGS sequence"/>
</dbReference>
<dbReference type="SUPFAM" id="SSF52833">
    <property type="entry name" value="Thioredoxin-like"/>
    <property type="match status" value="1"/>
</dbReference>
<dbReference type="Pfam" id="PF13409">
    <property type="entry name" value="GST_N_2"/>
    <property type="match status" value="1"/>
</dbReference>
<feature type="domain" description="GST C-terminal" evidence="2">
    <location>
        <begin position="85"/>
        <end position="201"/>
    </location>
</feature>
<dbReference type="AlphaFoldDB" id="A0A917FC61"/>
<dbReference type="PROSITE" id="PS50404">
    <property type="entry name" value="GST_NTER"/>
    <property type="match status" value="1"/>
</dbReference>
<proteinExistence type="predicted"/>
<dbReference type="PROSITE" id="PS50405">
    <property type="entry name" value="GST_CTER"/>
    <property type="match status" value="1"/>
</dbReference>
<dbReference type="CDD" id="cd03049">
    <property type="entry name" value="GST_N_3"/>
    <property type="match status" value="1"/>
</dbReference>
<evidence type="ECO:0000259" key="2">
    <source>
        <dbReference type="PROSITE" id="PS50405"/>
    </source>
</evidence>
<dbReference type="PANTHER" id="PTHR43968:SF6">
    <property type="entry name" value="GLUTATHIONE S-TRANSFERASE OMEGA"/>
    <property type="match status" value="1"/>
</dbReference>
<evidence type="ECO:0000259" key="1">
    <source>
        <dbReference type="PROSITE" id="PS50404"/>
    </source>
</evidence>
<dbReference type="InterPro" id="IPR004045">
    <property type="entry name" value="Glutathione_S-Trfase_N"/>
</dbReference>
<dbReference type="EMBL" id="BMHV01000012">
    <property type="protein sequence ID" value="GGF65119.1"/>
    <property type="molecule type" value="Genomic_DNA"/>
</dbReference>
<comment type="caution">
    <text evidence="3">The sequence shown here is derived from an EMBL/GenBank/DDBJ whole genome shotgun (WGS) entry which is preliminary data.</text>
</comment>
<protein>
    <submittedName>
        <fullName evidence="3">Glutathione S-transferase</fullName>
    </submittedName>
</protein>